<sequence length="675" mass="73415">MSNRIYDSSQLTKRRAERATAGSFLTRLYPPSTTTQPQTGYGPLPGIYDSSVMNAVKTGHMTEYTRYPTCIGISPGCPPCPELNNSLITAPYVPVIPGAISGIAFTVGSIVISWNAPTTGDGPFTYIVTPYLNGVALSPVTTSETTYRFTGLQDWQPYTFTVCAMNAGGQGPVIPSSSYFLAPPDSLSTIMNGGSVADIVPSLKYVLNAGLDTMLQYVATNNLGPTKGSRIMYVWIASVTQAWNWVSSESRISATHDNWNWSNKAASPLSDSDSIIWLCNVIDTVTPYFVGSSYKSIYNCPASTVASVKAAGNWTEWFSLWQTWYSYRVADGNTAAAAIGQPNSTQNLNFSKSIIVDGLTVTDINGFPAPTHWAALWLKGAGAAAPQNYMTYGWDTVLSTCLTEADEAAIQDAHKPLTGVARDVEVDEVIAITASLNDTEKCCAEFWAGGPGTVSPPLMFIWFWKEYIRTSTITNKENIVYSLLDLSIHLFEGGRVTWRLKAANMEDRPIQEVRRRYVGANVQSWNGTVKGDQWIPYQTANFITPPFADFPSGHSQFSSAFALTMTKWFTANIIPTTIYYDKQTLISPLFTSNDTQPFGTFTIGAGKSEIQSGVVPAVPLTLQFTTWDEMSSGDYGAGKSRLYGGIHCGTANIASQSIADELNILINASWQINTA</sequence>
<dbReference type="InterPro" id="IPR036938">
    <property type="entry name" value="PAP2/HPO_sf"/>
</dbReference>
<dbReference type="InterPro" id="IPR013783">
    <property type="entry name" value="Ig-like_fold"/>
</dbReference>
<dbReference type="InterPro" id="IPR036116">
    <property type="entry name" value="FN3_sf"/>
</dbReference>
<evidence type="ECO:0000256" key="1">
    <source>
        <dbReference type="SAM" id="MobiDB-lite"/>
    </source>
</evidence>
<dbReference type="SUPFAM" id="SSF48317">
    <property type="entry name" value="Acid phosphatase/Vanadium-dependent haloperoxidase"/>
    <property type="match status" value="1"/>
</dbReference>
<dbReference type="PANTHER" id="PTHR34599:SF2">
    <property type="entry name" value="TRAF-TYPE DOMAIN-CONTAINING PROTEIN"/>
    <property type="match status" value="1"/>
</dbReference>
<dbReference type="EMBL" id="MN739677">
    <property type="protein sequence ID" value="QHT20075.1"/>
    <property type="molecule type" value="Genomic_DNA"/>
</dbReference>
<evidence type="ECO:0000259" key="2">
    <source>
        <dbReference type="PROSITE" id="PS50853"/>
    </source>
</evidence>
<proteinExistence type="predicted"/>
<dbReference type="AlphaFoldDB" id="A0A6C0DY23"/>
<dbReference type="InterPro" id="IPR003961">
    <property type="entry name" value="FN3_dom"/>
</dbReference>
<reference evidence="3" key="1">
    <citation type="journal article" date="2020" name="Nature">
        <title>Giant virus diversity and host interactions through global metagenomics.</title>
        <authorList>
            <person name="Schulz F."/>
            <person name="Roux S."/>
            <person name="Paez-Espino D."/>
            <person name="Jungbluth S."/>
            <person name="Walsh D.A."/>
            <person name="Denef V.J."/>
            <person name="McMahon K.D."/>
            <person name="Konstantinidis K.T."/>
            <person name="Eloe-Fadrosh E.A."/>
            <person name="Kyrpides N.C."/>
            <person name="Woyke T."/>
        </authorList>
    </citation>
    <scope>NUCLEOTIDE SEQUENCE</scope>
    <source>
        <strain evidence="3">GVMAG-M-3300023174-60</strain>
    </source>
</reference>
<organism evidence="3">
    <name type="scientific">viral metagenome</name>
    <dbReference type="NCBI Taxonomy" id="1070528"/>
    <lineage>
        <taxon>unclassified sequences</taxon>
        <taxon>metagenomes</taxon>
        <taxon>organismal metagenomes</taxon>
    </lineage>
</organism>
<dbReference type="Gene3D" id="1.10.606.10">
    <property type="entry name" value="Vanadium-containing Chloroperoxidase, domain 2"/>
    <property type="match status" value="1"/>
</dbReference>
<feature type="region of interest" description="Disordered" evidence="1">
    <location>
        <begin position="24"/>
        <end position="43"/>
    </location>
</feature>
<accession>A0A6C0DY23</accession>
<dbReference type="PANTHER" id="PTHR34599">
    <property type="entry name" value="PEROXIDASE-RELATED"/>
    <property type="match status" value="1"/>
</dbReference>
<dbReference type="SMART" id="SM00060">
    <property type="entry name" value="FN3"/>
    <property type="match status" value="1"/>
</dbReference>
<dbReference type="InterPro" id="IPR016119">
    <property type="entry name" value="Br/Cl_peroxidase_C"/>
</dbReference>
<evidence type="ECO:0000313" key="3">
    <source>
        <dbReference type="EMBL" id="QHT20075.1"/>
    </source>
</evidence>
<dbReference type="Pfam" id="PF00041">
    <property type="entry name" value="fn3"/>
    <property type="match status" value="1"/>
</dbReference>
<feature type="domain" description="Fibronectin type-III" evidence="2">
    <location>
        <begin position="96"/>
        <end position="185"/>
    </location>
</feature>
<dbReference type="SUPFAM" id="SSF49265">
    <property type="entry name" value="Fibronectin type III"/>
    <property type="match status" value="1"/>
</dbReference>
<dbReference type="CDD" id="cd00063">
    <property type="entry name" value="FN3"/>
    <property type="match status" value="1"/>
</dbReference>
<protein>
    <recommendedName>
        <fullName evidence="2">Fibronectin type-III domain-containing protein</fullName>
    </recommendedName>
</protein>
<dbReference type="PROSITE" id="PS50853">
    <property type="entry name" value="FN3"/>
    <property type="match status" value="1"/>
</dbReference>
<name>A0A6C0DY23_9ZZZZ</name>
<dbReference type="Gene3D" id="2.60.40.10">
    <property type="entry name" value="Immunoglobulins"/>
    <property type="match status" value="1"/>
</dbReference>
<dbReference type="GO" id="GO:0004601">
    <property type="term" value="F:peroxidase activity"/>
    <property type="evidence" value="ECO:0007669"/>
    <property type="project" value="InterPro"/>
</dbReference>
<dbReference type="InterPro" id="IPR052559">
    <property type="entry name" value="V-haloperoxidase"/>
</dbReference>